<reference evidence="2 3" key="1">
    <citation type="submission" date="2006-08" db="EMBL/GenBank/DDBJ databases">
        <title>Complete sequence of Shewanella frigidimarina NCIMB 400.</title>
        <authorList>
            <consortium name="US DOE Joint Genome Institute"/>
            <person name="Copeland A."/>
            <person name="Lucas S."/>
            <person name="Lapidus A."/>
            <person name="Barry K."/>
            <person name="Detter J.C."/>
            <person name="Glavina del Rio T."/>
            <person name="Hammon N."/>
            <person name="Israni S."/>
            <person name="Dalin E."/>
            <person name="Tice H."/>
            <person name="Pitluck S."/>
            <person name="Fredrickson J.K."/>
            <person name="Kolker E."/>
            <person name="McCuel L.A."/>
            <person name="DiChristina T."/>
            <person name="Nealson K.H."/>
            <person name="Newman D."/>
            <person name="Tiedje J.M."/>
            <person name="Zhou J."/>
            <person name="Romine M.F."/>
            <person name="Culley D.E."/>
            <person name="Serres M."/>
            <person name="Chertkov O."/>
            <person name="Brettin T."/>
            <person name="Bruce D."/>
            <person name="Han C."/>
            <person name="Tapia R."/>
            <person name="Gilna P."/>
            <person name="Schmutz J."/>
            <person name="Larimer F."/>
            <person name="Land M."/>
            <person name="Hauser L."/>
            <person name="Kyrpides N."/>
            <person name="Mikhailova N."/>
            <person name="Richardson P."/>
        </authorList>
    </citation>
    <scope>NUCLEOTIDE SEQUENCE [LARGE SCALE GENOMIC DNA]</scope>
    <source>
        <strain evidence="2 3">NCIMB 400</strain>
    </source>
</reference>
<evidence type="ECO:0000313" key="3">
    <source>
        <dbReference type="Proteomes" id="UP000000684"/>
    </source>
</evidence>
<dbReference type="KEGG" id="sfr:Sfri_2191"/>
<dbReference type="RefSeq" id="WP_011637647.1">
    <property type="nucleotide sequence ID" value="NC_008345.1"/>
</dbReference>
<evidence type="ECO:0000256" key="1">
    <source>
        <dbReference type="SAM" id="SignalP"/>
    </source>
</evidence>
<dbReference type="AlphaFoldDB" id="Q081M8"/>
<gene>
    <name evidence="2" type="ordered locus">Sfri_2191</name>
</gene>
<accession>Q081M8</accession>
<keyword evidence="3" id="KW-1185">Reference proteome</keyword>
<organism evidence="2 3">
    <name type="scientific">Shewanella frigidimarina (strain NCIMB 400)</name>
    <dbReference type="NCBI Taxonomy" id="318167"/>
    <lineage>
        <taxon>Bacteria</taxon>
        <taxon>Pseudomonadati</taxon>
        <taxon>Pseudomonadota</taxon>
        <taxon>Gammaproteobacteria</taxon>
        <taxon>Alteromonadales</taxon>
        <taxon>Shewanellaceae</taxon>
        <taxon>Shewanella</taxon>
    </lineage>
</organism>
<dbReference type="eggNOG" id="COG0339">
    <property type="taxonomic scope" value="Bacteria"/>
</dbReference>
<sequence length="600" mass="68547" precursor="true">MLKSIFVATLFFNLLATASAVANPLALFVEQCLQYQPDLGQDKLVSFQSVEQQAVEFEKRTLALNNINDRIQYYRPFANDSLNRQGLLWCQLHLADELYALATAANTQRLIDQLLQLRPPYDQLGQRLVAIRKSQWELIQKSKLHSAQASNNQALSQQQFTMQFNQPDCALTNELNADNNNTNIEIRIAKYLLKQPNEHCRKQAWLAYQIRAKDKQASALALIHRLQQQHAIAQDYDNSAQAQLSLHDLTPQLLTQFLASQTINLDIAPWNIANALSRVSNSSTIKPIATDAFLQKIFESLKALDLKFEFITVGDARVDHSKIDKTTSPSDSQQNSLSDTQLIRVWHQQRLMGEIFTYTQDEQHNPLNVDSQLIKQTVIGHQFGQYSLNFPSQLTNVKQQQKLINAISRAIVSLAQGRQFYFLTNRAQNTEAHAIATQWLAYYLEQQLNLPKLSKRHQLVAQYQQQLWVFRAKVSLAFYQYKGDFKGPQQEVWLSHNQSLSTAFEQSFGLPWTNATDAIFCYQAIANQGINHYLPLWQTALAQLIIAETPAQISPNEIFDLLVVNETHLTLNDQLERLIGLPIDPHSLIRRFKHAGTTQE</sequence>
<dbReference type="GeneID" id="41837561"/>
<name>Q081M8_SHEFN</name>
<feature type="signal peptide" evidence="1">
    <location>
        <begin position="1"/>
        <end position="22"/>
    </location>
</feature>
<dbReference type="EMBL" id="CP000447">
    <property type="protein sequence ID" value="ABI72037.1"/>
    <property type="molecule type" value="Genomic_DNA"/>
</dbReference>
<dbReference type="HOGENOM" id="CLU_470811_0_0_6"/>
<protein>
    <submittedName>
        <fullName evidence="2">Uncharacterized protein</fullName>
    </submittedName>
</protein>
<evidence type="ECO:0000313" key="2">
    <source>
        <dbReference type="EMBL" id="ABI72037.1"/>
    </source>
</evidence>
<keyword evidence="1" id="KW-0732">Signal</keyword>
<dbReference type="OrthoDB" id="6252753at2"/>
<feature type="chain" id="PRO_5004166373" evidence="1">
    <location>
        <begin position="23"/>
        <end position="600"/>
    </location>
</feature>
<dbReference type="Proteomes" id="UP000000684">
    <property type="component" value="Chromosome"/>
</dbReference>
<dbReference type="SUPFAM" id="SSF55486">
    <property type="entry name" value="Metalloproteases ('zincins'), catalytic domain"/>
    <property type="match status" value="1"/>
</dbReference>
<proteinExistence type="predicted"/>
<dbReference type="STRING" id="318167.Sfri_2191"/>